<feature type="transmembrane region" description="Helical" evidence="1">
    <location>
        <begin position="99"/>
        <end position="117"/>
    </location>
</feature>
<organism evidence="2 3">
    <name type="scientific">Metabacillus malikii</name>
    <dbReference type="NCBI Taxonomy" id="1504265"/>
    <lineage>
        <taxon>Bacteria</taxon>
        <taxon>Bacillati</taxon>
        <taxon>Bacillota</taxon>
        <taxon>Bacilli</taxon>
        <taxon>Bacillales</taxon>
        <taxon>Bacillaceae</taxon>
        <taxon>Metabacillus</taxon>
    </lineage>
</organism>
<accession>A0ABT9ZLH5</accession>
<reference evidence="2 3" key="1">
    <citation type="submission" date="2023-07" db="EMBL/GenBank/DDBJ databases">
        <title>Genomic Encyclopedia of Type Strains, Phase IV (KMG-IV): sequencing the most valuable type-strain genomes for metagenomic binning, comparative biology and taxonomic classification.</title>
        <authorList>
            <person name="Goeker M."/>
        </authorList>
    </citation>
    <scope>NUCLEOTIDE SEQUENCE [LARGE SCALE GENOMIC DNA]</scope>
    <source>
        <strain evidence="2 3">DSM 29005</strain>
    </source>
</reference>
<evidence type="ECO:0008006" key="4">
    <source>
        <dbReference type="Google" id="ProtNLM"/>
    </source>
</evidence>
<evidence type="ECO:0000313" key="2">
    <source>
        <dbReference type="EMBL" id="MDQ0232642.1"/>
    </source>
</evidence>
<keyword evidence="3" id="KW-1185">Reference proteome</keyword>
<evidence type="ECO:0000256" key="1">
    <source>
        <dbReference type="SAM" id="Phobius"/>
    </source>
</evidence>
<feature type="transmembrane region" description="Helical" evidence="1">
    <location>
        <begin position="72"/>
        <end position="92"/>
    </location>
</feature>
<sequence>MIRFIIQFSVVSIFLLFSTVFAWYEGSAILDNPWEWKYSTPFTQLLYGVVSNKNDISQLDYFVYAAKFQPTFPIIMVLCCLYLVILIGFYILKQKNYWFAYYLYFLSGVLFLFYYFTLHSPTIGGHLLASIFLICGISCGLTSLLVHLKLIRNSKLPN</sequence>
<protein>
    <recommendedName>
        <fullName evidence="4">DUF4306 domain-containing protein</fullName>
    </recommendedName>
</protein>
<keyword evidence="1" id="KW-1133">Transmembrane helix</keyword>
<dbReference type="Proteomes" id="UP001234495">
    <property type="component" value="Unassembled WGS sequence"/>
</dbReference>
<comment type="caution">
    <text evidence="2">The sequence shown here is derived from an EMBL/GenBank/DDBJ whole genome shotgun (WGS) entry which is preliminary data.</text>
</comment>
<proteinExistence type="predicted"/>
<keyword evidence="1" id="KW-0812">Transmembrane</keyword>
<dbReference type="Pfam" id="PF14154">
    <property type="entry name" value="DUF4306"/>
    <property type="match status" value="1"/>
</dbReference>
<dbReference type="RefSeq" id="WP_307344818.1">
    <property type="nucleotide sequence ID" value="NZ_JAUSUD010000023.1"/>
</dbReference>
<gene>
    <name evidence="2" type="ORF">J2S19_003964</name>
</gene>
<evidence type="ECO:0000313" key="3">
    <source>
        <dbReference type="Proteomes" id="UP001234495"/>
    </source>
</evidence>
<dbReference type="EMBL" id="JAUSUD010000023">
    <property type="protein sequence ID" value="MDQ0232642.1"/>
    <property type="molecule type" value="Genomic_DNA"/>
</dbReference>
<feature type="transmembrane region" description="Helical" evidence="1">
    <location>
        <begin position="123"/>
        <end position="146"/>
    </location>
</feature>
<keyword evidence="1" id="KW-0472">Membrane</keyword>
<dbReference type="InterPro" id="IPR025440">
    <property type="entry name" value="DUF4306"/>
</dbReference>
<name>A0ABT9ZLH5_9BACI</name>